<dbReference type="AlphaFoldDB" id="A0A3Q1C2N1"/>
<dbReference type="OMA" id="QEGAETH"/>
<evidence type="ECO:0000313" key="3">
    <source>
        <dbReference type="Ensembl" id="ENSAOCP00000021502.2"/>
    </source>
</evidence>
<feature type="compositionally biased region" description="Polar residues" evidence="1">
    <location>
        <begin position="143"/>
        <end position="160"/>
    </location>
</feature>
<reference evidence="3 4" key="1">
    <citation type="submission" date="2022-01" db="EMBL/GenBank/DDBJ databases">
        <title>A chromosome-scale genome assembly of the false clownfish, Amphiprion ocellaris.</title>
        <authorList>
            <person name="Ryu T."/>
        </authorList>
    </citation>
    <scope>NUCLEOTIDE SEQUENCE [LARGE SCALE GENOMIC DNA]</scope>
</reference>
<reference evidence="3" key="2">
    <citation type="submission" date="2025-08" db="UniProtKB">
        <authorList>
            <consortium name="Ensembl"/>
        </authorList>
    </citation>
    <scope>IDENTIFICATION</scope>
</reference>
<feature type="compositionally biased region" description="Basic and acidic residues" evidence="1">
    <location>
        <begin position="307"/>
        <end position="339"/>
    </location>
</feature>
<feature type="compositionally biased region" description="Basic and acidic residues" evidence="1">
    <location>
        <begin position="232"/>
        <end position="242"/>
    </location>
</feature>
<dbReference type="Ensembl" id="ENSAOCT00000010332.2">
    <property type="protein sequence ID" value="ENSAOCP00000021502.2"/>
    <property type="gene ID" value="ENSAOCG00000006334.2"/>
</dbReference>
<accession>A0A3Q1C2N1</accession>
<protein>
    <recommendedName>
        <fullName evidence="2">FAM21/CAPZIP domain-containing protein</fullName>
    </recommendedName>
</protein>
<dbReference type="Pfam" id="PF15255">
    <property type="entry name" value="CAP-ZIP_m"/>
    <property type="match status" value="1"/>
</dbReference>
<evidence type="ECO:0000256" key="1">
    <source>
        <dbReference type="SAM" id="MobiDB-lite"/>
    </source>
</evidence>
<feature type="compositionally biased region" description="Basic and acidic residues" evidence="1">
    <location>
        <begin position="346"/>
        <end position="378"/>
    </location>
</feature>
<feature type="compositionally biased region" description="Polar residues" evidence="1">
    <location>
        <begin position="244"/>
        <end position="254"/>
    </location>
</feature>
<dbReference type="InterPro" id="IPR029341">
    <property type="entry name" value="FAM21/CAPZIP"/>
</dbReference>
<feature type="region of interest" description="Disordered" evidence="1">
    <location>
        <begin position="33"/>
        <end position="105"/>
    </location>
</feature>
<keyword evidence="4" id="KW-1185">Reference proteome</keyword>
<evidence type="ECO:0000313" key="4">
    <source>
        <dbReference type="Proteomes" id="UP001501940"/>
    </source>
</evidence>
<evidence type="ECO:0000259" key="2">
    <source>
        <dbReference type="Pfam" id="PF15255"/>
    </source>
</evidence>
<name>A0A3Q1C2N1_AMPOC</name>
<dbReference type="STRING" id="80972.ENSAOCP00000021502"/>
<feature type="compositionally biased region" description="Low complexity" evidence="1">
    <location>
        <begin position="161"/>
        <end position="172"/>
    </location>
</feature>
<feature type="domain" description="FAM21/CAPZIP" evidence="2">
    <location>
        <begin position="104"/>
        <end position="220"/>
    </location>
</feature>
<sequence>MSCRPSLSLCTDSGSIFNLQACTRSFTHTRQNCRRTTDRMEEEAPSQRSVAELAGRFKGSAPPQNAAGNGAEKPVRRRPPRTLQLPKPQGDDQEPPPGVTSPLPAKAKRNSALIEKLQANLALSPSALSPKSPGFRLLPPSFTPASPGSAPDTTVPSSSLATPTSPVTVAPVTEEEGPASFEAPPTAAEGSILSSINKGRPRHSIRRRPPSRRHRKSSCGDDVVVAGDDATETQRSEAEDKPTGQGQEVPTDVSTPPEEHQTHEEDETKSSSEVKEEEDETKSSSEVKEEEDEMKSSSEVKEEEDETKSSSEVKEEVDKMKSSSEVKEEEDKMKSSSEVKEEEDETKSSSEVKEEVDKMKSSSEVKEEEDKMKSSSEVKEEEDGPTGGDQEKQDSTEAETKTDDRKEDSEEATSSAR</sequence>
<reference evidence="3" key="3">
    <citation type="submission" date="2025-09" db="UniProtKB">
        <authorList>
            <consortium name="Ensembl"/>
        </authorList>
    </citation>
    <scope>IDENTIFICATION</scope>
</reference>
<feature type="compositionally biased region" description="Basic and acidic residues" evidence="1">
    <location>
        <begin position="257"/>
        <end position="274"/>
    </location>
</feature>
<feature type="region of interest" description="Disordered" evidence="1">
    <location>
        <begin position="134"/>
        <end position="417"/>
    </location>
</feature>
<proteinExistence type="predicted"/>
<feature type="compositionally biased region" description="Basic residues" evidence="1">
    <location>
        <begin position="199"/>
        <end position="217"/>
    </location>
</feature>
<feature type="compositionally biased region" description="Basic and acidic residues" evidence="1">
    <location>
        <begin position="389"/>
        <end position="408"/>
    </location>
</feature>
<organism evidence="3 4">
    <name type="scientific">Amphiprion ocellaris</name>
    <name type="common">Clown anemonefish</name>
    <dbReference type="NCBI Taxonomy" id="80972"/>
    <lineage>
        <taxon>Eukaryota</taxon>
        <taxon>Metazoa</taxon>
        <taxon>Chordata</taxon>
        <taxon>Craniata</taxon>
        <taxon>Vertebrata</taxon>
        <taxon>Euteleostomi</taxon>
        <taxon>Actinopterygii</taxon>
        <taxon>Neopterygii</taxon>
        <taxon>Teleostei</taxon>
        <taxon>Neoteleostei</taxon>
        <taxon>Acanthomorphata</taxon>
        <taxon>Ovalentaria</taxon>
        <taxon>Pomacentridae</taxon>
        <taxon>Amphiprion</taxon>
    </lineage>
</organism>
<dbReference type="GeneTree" id="ENSGT00940000153997"/>
<dbReference type="Proteomes" id="UP001501940">
    <property type="component" value="Chromosome 14"/>
</dbReference>